<dbReference type="GO" id="GO:0006210">
    <property type="term" value="P:thymine catabolic process"/>
    <property type="evidence" value="ECO:0007669"/>
    <property type="project" value="TreeGrafter"/>
</dbReference>
<keyword evidence="3" id="KW-0520">NAD</keyword>
<dbReference type="Gene3D" id="3.40.309.10">
    <property type="entry name" value="Aldehyde Dehydrogenase, Chain A, domain 2"/>
    <property type="match status" value="1"/>
</dbReference>
<evidence type="ECO:0000313" key="6">
    <source>
        <dbReference type="EMBL" id="MBE1610889.1"/>
    </source>
</evidence>
<sequence>MSTNQSASTGSATDATSAAGVATANTSPGTADGARGLVEHWIAGSPTPGSSTRRGPVWNPATGERQAEVVLGSRADVDLAVQTAAKAFESWREVSVTRRAKILFAFRELVDRHVDDLARIVTAEHGKVLSDARGEVLRGLEVVEFACGIPQLLKGEFSDQVSTGVDAYSFRQPLGVVAGITPFNFPVMVPMWMHPIAIACGNAFVLKPSERDPSASRLVAELWQQAGLPDGVFNVVNGDKEAVDGLLEHPDVAAVSFVGSTPIAKYVHETATRTGKRVQALGGAKNHAVVLPDADLDFAADHITAAGYGSAGQRCMAISAVVTVGSAGDTLVEKLRQRAIDVRVGVGTDDSAEMGPVVTDQARERIVAAIQNGQSEGAALVVDGRGLRVEGHESGFFVGPSLLDKVTPAMRVYQDEIFGPVLVVLRADTLAEAIEIVNANPFGNGTAIFTGSGEAARTFQRKVTVGMIGINVPIPVPMAFYSFGGWKDSLFGDRHVHGPEGVGFYTRAKAVTSRWPHVEGLSDAAFHFPSSG</sequence>
<dbReference type="CDD" id="cd07085">
    <property type="entry name" value="ALDH_F6_MMSDH"/>
    <property type="match status" value="1"/>
</dbReference>
<keyword evidence="7" id="KW-1185">Reference proteome</keyword>
<evidence type="ECO:0000256" key="2">
    <source>
        <dbReference type="ARBA" id="ARBA00023002"/>
    </source>
</evidence>
<feature type="domain" description="Aldehyde dehydrogenase" evidence="5">
    <location>
        <begin position="51"/>
        <end position="511"/>
    </location>
</feature>
<dbReference type="EC" id="1.2.1.27" evidence="1"/>
<dbReference type="FunFam" id="3.40.309.10:FF:000002">
    <property type="entry name" value="Methylmalonate-semialdehyde dehydrogenase (Acylating)"/>
    <property type="match status" value="1"/>
</dbReference>
<proteinExistence type="predicted"/>
<dbReference type="PANTHER" id="PTHR43866">
    <property type="entry name" value="MALONATE-SEMIALDEHYDE DEHYDROGENASE"/>
    <property type="match status" value="1"/>
</dbReference>
<dbReference type="InterPro" id="IPR015590">
    <property type="entry name" value="Aldehyde_DH_dom"/>
</dbReference>
<dbReference type="PROSITE" id="PS00070">
    <property type="entry name" value="ALDEHYDE_DEHYDR_CYS"/>
    <property type="match status" value="1"/>
</dbReference>
<dbReference type="GO" id="GO:0006574">
    <property type="term" value="P:L-valine catabolic process"/>
    <property type="evidence" value="ECO:0007669"/>
    <property type="project" value="TreeGrafter"/>
</dbReference>
<comment type="caution">
    <text evidence="6">The sequence shown here is derived from an EMBL/GenBank/DDBJ whole genome shotgun (WGS) entry which is preliminary data.</text>
</comment>
<dbReference type="FunFam" id="3.40.605.10:FF:000003">
    <property type="entry name" value="Methylmalonate-semialdehyde dehydrogenase [acylating]"/>
    <property type="match status" value="1"/>
</dbReference>
<dbReference type="Proteomes" id="UP000638648">
    <property type="component" value="Unassembled WGS sequence"/>
</dbReference>
<dbReference type="PANTHER" id="PTHR43866:SF4">
    <property type="entry name" value="MALONATE-SEMIALDEHYDE DEHYDROGENASE"/>
    <property type="match status" value="1"/>
</dbReference>
<reference evidence="6" key="1">
    <citation type="submission" date="2020-10" db="EMBL/GenBank/DDBJ databases">
        <title>Sequencing the genomes of 1000 actinobacteria strains.</title>
        <authorList>
            <person name="Klenk H.-P."/>
        </authorList>
    </citation>
    <scope>NUCLEOTIDE SEQUENCE</scope>
    <source>
        <strain evidence="6">DSM 45354</strain>
    </source>
</reference>
<organism evidence="6 7">
    <name type="scientific">Actinopolymorpha pittospori</name>
    <dbReference type="NCBI Taxonomy" id="648752"/>
    <lineage>
        <taxon>Bacteria</taxon>
        <taxon>Bacillati</taxon>
        <taxon>Actinomycetota</taxon>
        <taxon>Actinomycetes</taxon>
        <taxon>Propionibacteriales</taxon>
        <taxon>Actinopolymorphaceae</taxon>
        <taxon>Actinopolymorpha</taxon>
    </lineage>
</organism>
<dbReference type="InterPro" id="IPR010061">
    <property type="entry name" value="MeMal-semiAld_DH"/>
</dbReference>
<dbReference type="Pfam" id="PF00171">
    <property type="entry name" value="Aldedh"/>
    <property type="match status" value="1"/>
</dbReference>
<gene>
    <name evidence="6" type="ORF">HEB94_007737</name>
</gene>
<feature type="region of interest" description="Disordered" evidence="4">
    <location>
        <begin position="41"/>
        <end position="60"/>
    </location>
</feature>
<feature type="compositionally biased region" description="Low complexity" evidence="4">
    <location>
        <begin position="1"/>
        <end position="27"/>
    </location>
</feature>
<dbReference type="InterPro" id="IPR016160">
    <property type="entry name" value="Ald_DH_CS_CYS"/>
</dbReference>
<evidence type="ECO:0000256" key="4">
    <source>
        <dbReference type="SAM" id="MobiDB-lite"/>
    </source>
</evidence>
<protein>
    <recommendedName>
        <fullName evidence="1">methylmalonate-semialdehyde dehydrogenase (CoA acylating)</fullName>
        <ecNumber evidence="1">1.2.1.27</ecNumber>
    </recommendedName>
</protein>
<keyword evidence="2 6" id="KW-0560">Oxidoreductase</keyword>
<dbReference type="InterPro" id="IPR016161">
    <property type="entry name" value="Ald_DH/histidinol_DH"/>
</dbReference>
<dbReference type="SUPFAM" id="SSF53720">
    <property type="entry name" value="ALDH-like"/>
    <property type="match status" value="1"/>
</dbReference>
<dbReference type="InterPro" id="IPR016162">
    <property type="entry name" value="Ald_DH_N"/>
</dbReference>
<dbReference type="AlphaFoldDB" id="A0A927N2J1"/>
<dbReference type="EMBL" id="JADBEM010000001">
    <property type="protein sequence ID" value="MBE1610889.1"/>
    <property type="molecule type" value="Genomic_DNA"/>
</dbReference>
<evidence type="ECO:0000313" key="7">
    <source>
        <dbReference type="Proteomes" id="UP000638648"/>
    </source>
</evidence>
<name>A0A927N2J1_9ACTN</name>
<dbReference type="InterPro" id="IPR016163">
    <property type="entry name" value="Ald_DH_C"/>
</dbReference>
<evidence type="ECO:0000259" key="5">
    <source>
        <dbReference type="Pfam" id="PF00171"/>
    </source>
</evidence>
<evidence type="ECO:0000256" key="3">
    <source>
        <dbReference type="ARBA" id="ARBA00023027"/>
    </source>
</evidence>
<dbReference type="RefSeq" id="WP_192754189.1">
    <property type="nucleotide sequence ID" value="NZ_BAABJL010000225.1"/>
</dbReference>
<dbReference type="GO" id="GO:0004491">
    <property type="term" value="F:methylmalonate-semialdehyde dehydrogenase (acylating, NAD) activity"/>
    <property type="evidence" value="ECO:0007669"/>
    <property type="project" value="UniProtKB-EC"/>
</dbReference>
<accession>A0A927N2J1</accession>
<evidence type="ECO:0000256" key="1">
    <source>
        <dbReference type="ARBA" id="ARBA00013048"/>
    </source>
</evidence>
<feature type="region of interest" description="Disordered" evidence="4">
    <location>
        <begin position="1"/>
        <end position="33"/>
    </location>
</feature>
<dbReference type="NCBIfam" id="TIGR01722">
    <property type="entry name" value="MMSDH"/>
    <property type="match status" value="1"/>
</dbReference>
<dbReference type="Gene3D" id="3.40.605.10">
    <property type="entry name" value="Aldehyde Dehydrogenase, Chain A, domain 1"/>
    <property type="match status" value="1"/>
</dbReference>